<dbReference type="AlphaFoldDB" id="A0A8J6BWR2"/>
<evidence type="ECO:0000256" key="1">
    <source>
        <dbReference type="SAM" id="MobiDB-lite"/>
    </source>
</evidence>
<comment type="caution">
    <text evidence="2">The sequence shown here is derived from an EMBL/GenBank/DDBJ whole genome shotgun (WGS) entry which is preliminary data.</text>
</comment>
<dbReference type="Proteomes" id="UP000729402">
    <property type="component" value="Unassembled WGS sequence"/>
</dbReference>
<keyword evidence="3" id="KW-1185">Reference proteome</keyword>
<evidence type="ECO:0000313" key="3">
    <source>
        <dbReference type="Proteomes" id="UP000729402"/>
    </source>
</evidence>
<sequence length="112" mass="12866">MMYGKTNKSTRPKGFDYSTPMAESFHRFKHLNLRSLLAVAGDLLRPRRPHLHDHQDLANLGHPSIDAEPRRITVTDKDPNDSTVYPHRRPHLVNLSPRLRCQSTKCTAEEPC</sequence>
<reference evidence="2" key="1">
    <citation type="journal article" date="2021" name="bioRxiv">
        <title>Whole Genome Assembly and Annotation of Northern Wild Rice, Zizania palustris L., Supports a Whole Genome Duplication in the Zizania Genus.</title>
        <authorList>
            <person name="Haas M."/>
            <person name="Kono T."/>
            <person name="Macchietto M."/>
            <person name="Millas R."/>
            <person name="McGilp L."/>
            <person name="Shao M."/>
            <person name="Duquette J."/>
            <person name="Hirsch C.N."/>
            <person name="Kimball J."/>
        </authorList>
    </citation>
    <scope>NUCLEOTIDE SEQUENCE</scope>
    <source>
        <tissue evidence="2">Fresh leaf tissue</tissue>
    </source>
</reference>
<feature type="compositionally biased region" description="Basic and acidic residues" evidence="1">
    <location>
        <begin position="65"/>
        <end position="80"/>
    </location>
</feature>
<evidence type="ECO:0000313" key="2">
    <source>
        <dbReference type="EMBL" id="KAG8095771.1"/>
    </source>
</evidence>
<proteinExistence type="predicted"/>
<gene>
    <name evidence="2" type="ORF">GUJ93_ZPchr0013g35624</name>
</gene>
<organism evidence="2 3">
    <name type="scientific">Zizania palustris</name>
    <name type="common">Northern wild rice</name>
    <dbReference type="NCBI Taxonomy" id="103762"/>
    <lineage>
        <taxon>Eukaryota</taxon>
        <taxon>Viridiplantae</taxon>
        <taxon>Streptophyta</taxon>
        <taxon>Embryophyta</taxon>
        <taxon>Tracheophyta</taxon>
        <taxon>Spermatophyta</taxon>
        <taxon>Magnoliopsida</taxon>
        <taxon>Liliopsida</taxon>
        <taxon>Poales</taxon>
        <taxon>Poaceae</taxon>
        <taxon>BOP clade</taxon>
        <taxon>Oryzoideae</taxon>
        <taxon>Oryzeae</taxon>
        <taxon>Zizaniinae</taxon>
        <taxon>Zizania</taxon>
    </lineage>
</organism>
<dbReference type="EMBL" id="JAAALK010000079">
    <property type="protein sequence ID" value="KAG8095771.1"/>
    <property type="molecule type" value="Genomic_DNA"/>
</dbReference>
<accession>A0A8J6BWR2</accession>
<feature type="region of interest" description="Disordered" evidence="1">
    <location>
        <begin position="53"/>
        <end position="91"/>
    </location>
</feature>
<reference evidence="2" key="2">
    <citation type="submission" date="2021-02" db="EMBL/GenBank/DDBJ databases">
        <authorList>
            <person name="Kimball J.A."/>
            <person name="Haas M.W."/>
            <person name="Macchietto M."/>
            <person name="Kono T."/>
            <person name="Duquette J."/>
            <person name="Shao M."/>
        </authorList>
    </citation>
    <scope>NUCLEOTIDE SEQUENCE</scope>
    <source>
        <tissue evidence="2">Fresh leaf tissue</tissue>
    </source>
</reference>
<protein>
    <submittedName>
        <fullName evidence="2">Uncharacterized protein</fullName>
    </submittedName>
</protein>
<name>A0A8J6BWR2_ZIZPA</name>